<feature type="region of interest" description="Disordered" evidence="7">
    <location>
        <begin position="1"/>
        <end position="21"/>
    </location>
</feature>
<reference evidence="8 9" key="1">
    <citation type="journal article" date="2011" name="Nature">
        <title>A high-resolution map of human evolutionary constraint using 29 mammals.</title>
        <authorList>
            <person name="Lindblad-Toh K."/>
            <person name="Garber M."/>
            <person name="Zuk O."/>
            <person name="Lin M.F."/>
            <person name="Parker B.J."/>
            <person name="Washietl S."/>
            <person name="Kheradpour P."/>
            <person name="Ernst J."/>
            <person name="Jordan G."/>
            <person name="Mauceli E."/>
            <person name="Ward L.D."/>
            <person name="Lowe C.B."/>
            <person name="Holloway A.K."/>
            <person name="Clamp M."/>
            <person name="Gnerre S."/>
            <person name="Alfoldi J."/>
            <person name="Beal K."/>
            <person name="Chang J."/>
            <person name="Clawson H."/>
            <person name="Cuff J."/>
            <person name="Di Palma F."/>
            <person name="Fitzgerald S."/>
            <person name="Flicek P."/>
            <person name="Guttman M."/>
            <person name="Hubisz M.J."/>
            <person name="Jaffe D.B."/>
            <person name="Jungreis I."/>
            <person name="Kent W.J."/>
            <person name="Kostka D."/>
            <person name="Lara M."/>
            <person name="Martins A.L."/>
            <person name="Massingham T."/>
            <person name="Moltke I."/>
            <person name="Raney B.J."/>
            <person name="Rasmussen M.D."/>
            <person name="Robinson J."/>
            <person name="Stark A."/>
            <person name="Vilella A.J."/>
            <person name="Wen J."/>
            <person name="Xie X."/>
            <person name="Zody M.C."/>
            <person name="Baldwin J."/>
            <person name="Bloom T."/>
            <person name="Chin C.W."/>
            <person name="Heiman D."/>
            <person name="Nicol R."/>
            <person name="Nusbaum C."/>
            <person name="Young S."/>
            <person name="Wilkinson J."/>
            <person name="Worley K.C."/>
            <person name="Kovar C.L."/>
            <person name="Muzny D.M."/>
            <person name="Gibbs R.A."/>
            <person name="Cree A."/>
            <person name="Dihn H.H."/>
            <person name="Fowler G."/>
            <person name="Jhangiani S."/>
            <person name="Joshi V."/>
            <person name="Lee S."/>
            <person name="Lewis L.R."/>
            <person name="Nazareth L.V."/>
            <person name="Okwuonu G."/>
            <person name="Santibanez J."/>
            <person name="Warren W.C."/>
            <person name="Mardis E.R."/>
            <person name="Weinstock G.M."/>
            <person name="Wilson R.K."/>
            <person name="Delehaunty K."/>
            <person name="Dooling D."/>
            <person name="Fronik C."/>
            <person name="Fulton L."/>
            <person name="Fulton B."/>
            <person name="Graves T."/>
            <person name="Minx P."/>
            <person name="Sodergren E."/>
            <person name="Birney E."/>
            <person name="Margulies E.H."/>
            <person name="Herrero J."/>
            <person name="Green E.D."/>
            <person name="Haussler D."/>
            <person name="Siepel A."/>
            <person name="Goldman N."/>
            <person name="Pollard K.S."/>
            <person name="Pedersen J.S."/>
            <person name="Lander E.S."/>
            <person name="Kellis M."/>
        </authorList>
    </citation>
    <scope>NUCLEOTIDE SEQUENCE [LARGE SCALE GENOMIC DNA]</scope>
    <source>
        <strain evidence="8 9">Thorbecke inbred</strain>
    </source>
</reference>
<evidence type="ECO:0000256" key="4">
    <source>
        <dbReference type="ARBA" id="ARBA00022702"/>
    </source>
</evidence>
<dbReference type="Ensembl" id="ENSOCUT00000044668.1">
    <property type="protein sequence ID" value="ENSOCUP00000045331.1"/>
    <property type="gene ID" value="ENSOCUG00000032897.1"/>
</dbReference>
<keyword evidence="4 6" id="KW-0372">Hormone</keyword>
<evidence type="ECO:0000256" key="1">
    <source>
        <dbReference type="ARBA" id="ARBA00004613"/>
    </source>
</evidence>
<dbReference type="GO" id="GO:0005576">
    <property type="term" value="C:extracellular region"/>
    <property type="evidence" value="ECO:0007669"/>
    <property type="project" value="UniProtKB-SubCell"/>
</dbReference>
<dbReference type="Bgee" id="ENSOCUG00000032897">
    <property type="expression patterns" value="Expressed in blood and 3 other cell types or tissues"/>
</dbReference>
<comment type="similarity">
    <text evidence="2 6">Belongs to the GnRH family.</text>
</comment>
<reference evidence="8" key="2">
    <citation type="submission" date="2025-08" db="UniProtKB">
        <authorList>
            <consortium name="Ensembl"/>
        </authorList>
    </citation>
    <scope>IDENTIFICATION</scope>
    <source>
        <strain evidence="8">Thorbecke</strain>
    </source>
</reference>
<dbReference type="Proteomes" id="UP000001811">
    <property type="component" value="Chromosome 4"/>
</dbReference>
<dbReference type="GeneTree" id="ENSGT01150000290215"/>
<dbReference type="GO" id="GO:0005179">
    <property type="term" value="F:hormone activity"/>
    <property type="evidence" value="ECO:0007669"/>
    <property type="project" value="UniProtKB-KW"/>
</dbReference>
<evidence type="ECO:0000256" key="6">
    <source>
        <dbReference type="RuleBase" id="RU000635"/>
    </source>
</evidence>
<evidence type="ECO:0000313" key="8">
    <source>
        <dbReference type="Ensembl" id="ENSOCUP00000045331.1"/>
    </source>
</evidence>
<dbReference type="AlphaFoldDB" id="A0A5F9DGC6"/>
<dbReference type="InterPro" id="IPR002012">
    <property type="entry name" value="GnRH"/>
</dbReference>
<name>A0A5F9DGC6_RABIT</name>
<keyword evidence="9" id="KW-1185">Reference proteome</keyword>
<accession>A0A5F9DGC6</accession>
<proteinExistence type="inferred from homology"/>
<sequence length="130" mass="14063">SARSLLGPADPEPSRTQHWSHGWYPGGTARRCCQELHVPWARGCSLGSPWGGSLAQIAQGLPSLALARPEDAVPMAQGSLHRKQTPGTDTAGEWDERLPALKTTHWRGWRCRIAGKAATCSASIPYGHLF</sequence>
<organism evidence="8 9">
    <name type="scientific">Oryctolagus cuniculus</name>
    <name type="common">Rabbit</name>
    <dbReference type="NCBI Taxonomy" id="9986"/>
    <lineage>
        <taxon>Eukaryota</taxon>
        <taxon>Metazoa</taxon>
        <taxon>Chordata</taxon>
        <taxon>Craniata</taxon>
        <taxon>Vertebrata</taxon>
        <taxon>Euteleostomi</taxon>
        <taxon>Mammalia</taxon>
        <taxon>Eutheria</taxon>
        <taxon>Euarchontoglires</taxon>
        <taxon>Glires</taxon>
        <taxon>Lagomorpha</taxon>
        <taxon>Leporidae</taxon>
        <taxon>Oryctolagus</taxon>
    </lineage>
</organism>
<dbReference type="Pfam" id="PF00446">
    <property type="entry name" value="GnRH"/>
    <property type="match status" value="1"/>
</dbReference>
<dbReference type="InParanoid" id="A0A5F9DGC6"/>
<evidence type="ECO:0000256" key="2">
    <source>
        <dbReference type="ARBA" id="ARBA00010968"/>
    </source>
</evidence>
<evidence type="ECO:0000256" key="5">
    <source>
        <dbReference type="ARBA" id="ARBA00022815"/>
    </source>
</evidence>
<dbReference type="PROSITE" id="PS00473">
    <property type="entry name" value="GNRH"/>
    <property type="match status" value="1"/>
</dbReference>
<keyword evidence="3" id="KW-0964">Secreted</keyword>
<comment type="subcellular location">
    <subcellularLocation>
        <location evidence="1 6">Secreted</location>
    </subcellularLocation>
</comment>
<protein>
    <recommendedName>
        <fullName evidence="6">Progonadoliberin</fullName>
    </recommendedName>
    <component>
        <recommendedName>
            <fullName evidence="6">Gonadoliberin</fullName>
        </recommendedName>
        <alternativeName>
            <fullName evidence="6">Gonadotropin-releasing hormone</fullName>
            <shortName evidence="6">GnRH</shortName>
        </alternativeName>
        <alternativeName>
            <fullName evidence="6">Luliberin</fullName>
        </alternativeName>
        <alternativeName>
            <fullName evidence="6">Luteinizing hormone-releasing hormone</fullName>
            <shortName evidence="6">LH-RH</shortName>
        </alternativeName>
    </component>
    <component>
        <recommendedName>
            <fullName evidence="6">GnRH-associated peptide</fullName>
        </recommendedName>
        <alternativeName>
            <fullName evidence="6">GnRH-associated peptide</fullName>
        </alternativeName>
    </component>
</protein>
<evidence type="ECO:0000313" key="9">
    <source>
        <dbReference type="Proteomes" id="UP000001811"/>
    </source>
</evidence>
<keyword evidence="5 6" id="KW-0027">Amidation</keyword>
<comment type="function">
    <text evidence="6">Stimulates the secretion of gonadotropins.</text>
</comment>
<reference evidence="8" key="3">
    <citation type="submission" date="2025-09" db="UniProtKB">
        <authorList>
            <consortium name="Ensembl"/>
        </authorList>
    </citation>
    <scope>IDENTIFICATION</scope>
    <source>
        <strain evidence="8">Thorbecke</strain>
    </source>
</reference>
<evidence type="ECO:0000256" key="3">
    <source>
        <dbReference type="ARBA" id="ARBA00022525"/>
    </source>
</evidence>
<evidence type="ECO:0000256" key="7">
    <source>
        <dbReference type="SAM" id="MobiDB-lite"/>
    </source>
</evidence>
<dbReference type="EMBL" id="AAGW02060608">
    <property type="status" value="NOT_ANNOTATED_CDS"/>
    <property type="molecule type" value="Genomic_DNA"/>
</dbReference>